<gene>
    <name evidence="1" type="ORF">SAMN05444374_10189</name>
</gene>
<organism evidence="1 2">
    <name type="scientific">Rhodococcoides kroppenstedtii</name>
    <dbReference type="NCBI Taxonomy" id="293050"/>
    <lineage>
        <taxon>Bacteria</taxon>
        <taxon>Bacillati</taxon>
        <taxon>Actinomycetota</taxon>
        <taxon>Actinomycetes</taxon>
        <taxon>Mycobacteriales</taxon>
        <taxon>Nocardiaceae</taxon>
        <taxon>Rhodococcoides</taxon>
    </lineage>
</organism>
<reference evidence="1 2" key="1">
    <citation type="submission" date="2016-10" db="EMBL/GenBank/DDBJ databases">
        <authorList>
            <person name="de Groot N.N."/>
        </authorList>
    </citation>
    <scope>NUCLEOTIDE SEQUENCE [LARGE SCALE GENOMIC DNA]</scope>
    <source>
        <strain evidence="1 2">DSM 44908</strain>
    </source>
</reference>
<dbReference type="AlphaFoldDB" id="A0A1I0SFE6"/>
<proteinExistence type="predicted"/>
<evidence type="ECO:0000313" key="2">
    <source>
        <dbReference type="Proteomes" id="UP000182054"/>
    </source>
</evidence>
<protein>
    <submittedName>
        <fullName evidence="1">Uncharacterized protein</fullName>
    </submittedName>
</protein>
<accession>A0A1I0SFE6</accession>
<evidence type="ECO:0000313" key="1">
    <source>
        <dbReference type="EMBL" id="SFA38209.1"/>
    </source>
</evidence>
<sequence>MMSSESWPFTTVPPEEAAEDILAREAIRATGERHGHTLDDTHVTAVQWEVLGIDDGFYARWRFAHPELDMDVVHAVAAAVRG</sequence>
<dbReference type="EMBL" id="FOJN01000001">
    <property type="protein sequence ID" value="SFA38209.1"/>
    <property type="molecule type" value="Genomic_DNA"/>
</dbReference>
<name>A0A1I0SFE6_9NOCA</name>
<dbReference type="Proteomes" id="UP000182054">
    <property type="component" value="Unassembled WGS sequence"/>
</dbReference>